<dbReference type="GO" id="GO:0005634">
    <property type="term" value="C:nucleus"/>
    <property type="evidence" value="ECO:0007669"/>
    <property type="project" value="UniProtKB-SubCell"/>
</dbReference>
<dbReference type="Proteomes" id="UP001157006">
    <property type="component" value="Chromosome 1L"/>
</dbReference>
<gene>
    <name evidence="8" type="ORF">VFH_I205680</name>
</gene>
<sequence>MYPPPSHVSKTRRVLKVKYDDPDATDSSSDERDNSIVDPTKRKRVVLEIALPNVPCDQIVDNELNTNNKSVGTRIHAVKQPSCKYKGVRMRQGGRWAAEIRNPIDGTRNWLGTFDSAEDASKAYQAKRLEFETMYKKDLSKRKMNNRFKKVSFAEPLVASLNDSKRDTSIYLYLRLDWLALNWLKVLRFQMMKPIP</sequence>
<proteinExistence type="predicted"/>
<evidence type="ECO:0000256" key="6">
    <source>
        <dbReference type="SAM" id="MobiDB-lite"/>
    </source>
</evidence>
<feature type="domain" description="AP2/ERF" evidence="7">
    <location>
        <begin position="84"/>
        <end position="147"/>
    </location>
</feature>
<evidence type="ECO:0000256" key="1">
    <source>
        <dbReference type="ARBA" id="ARBA00004123"/>
    </source>
</evidence>
<dbReference type="SMART" id="SM00380">
    <property type="entry name" value="AP2"/>
    <property type="match status" value="1"/>
</dbReference>
<organism evidence="8 9">
    <name type="scientific">Vicia faba</name>
    <name type="common">Broad bean</name>
    <name type="synonym">Faba vulgaris</name>
    <dbReference type="NCBI Taxonomy" id="3906"/>
    <lineage>
        <taxon>Eukaryota</taxon>
        <taxon>Viridiplantae</taxon>
        <taxon>Streptophyta</taxon>
        <taxon>Embryophyta</taxon>
        <taxon>Tracheophyta</taxon>
        <taxon>Spermatophyta</taxon>
        <taxon>Magnoliopsida</taxon>
        <taxon>eudicotyledons</taxon>
        <taxon>Gunneridae</taxon>
        <taxon>Pentapetalae</taxon>
        <taxon>rosids</taxon>
        <taxon>fabids</taxon>
        <taxon>Fabales</taxon>
        <taxon>Fabaceae</taxon>
        <taxon>Papilionoideae</taxon>
        <taxon>50 kb inversion clade</taxon>
        <taxon>NPAAA clade</taxon>
        <taxon>Hologalegina</taxon>
        <taxon>IRL clade</taxon>
        <taxon>Fabeae</taxon>
        <taxon>Vicia</taxon>
    </lineage>
</organism>
<dbReference type="Gene3D" id="3.30.730.10">
    <property type="entry name" value="AP2/ERF domain"/>
    <property type="match status" value="1"/>
</dbReference>
<evidence type="ECO:0000256" key="5">
    <source>
        <dbReference type="ARBA" id="ARBA00023242"/>
    </source>
</evidence>
<dbReference type="SUPFAM" id="SSF54171">
    <property type="entry name" value="DNA-binding domain"/>
    <property type="match status" value="1"/>
</dbReference>
<keyword evidence="9" id="KW-1185">Reference proteome</keyword>
<dbReference type="PANTHER" id="PTHR31194:SF202">
    <property type="entry name" value="ETHYLENE-RESPONSIVE TRANSCRIPTION FACTOR ERF070"/>
    <property type="match status" value="1"/>
</dbReference>
<comment type="subcellular location">
    <subcellularLocation>
        <location evidence="1">Nucleus</location>
    </subcellularLocation>
</comment>
<evidence type="ECO:0000313" key="9">
    <source>
        <dbReference type="Proteomes" id="UP001157006"/>
    </source>
</evidence>
<reference evidence="8 9" key="1">
    <citation type="submission" date="2023-01" db="EMBL/GenBank/DDBJ databases">
        <authorList>
            <person name="Kreplak J."/>
        </authorList>
    </citation>
    <scope>NUCLEOTIDE SEQUENCE [LARGE SCALE GENOMIC DNA]</scope>
</reference>
<evidence type="ECO:0000256" key="3">
    <source>
        <dbReference type="ARBA" id="ARBA00023125"/>
    </source>
</evidence>
<dbReference type="GO" id="GO:0003700">
    <property type="term" value="F:DNA-binding transcription factor activity"/>
    <property type="evidence" value="ECO:0007669"/>
    <property type="project" value="InterPro"/>
</dbReference>
<feature type="region of interest" description="Disordered" evidence="6">
    <location>
        <begin position="1"/>
        <end position="37"/>
    </location>
</feature>
<accession>A0AAV0YHG8</accession>
<evidence type="ECO:0000259" key="7">
    <source>
        <dbReference type="PROSITE" id="PS51032"/>
    </source>
</evidence>
<dbReference type="EMBL" id="OX451736">
    <property type="protein sequence ID" value="CAI8585431.1"/>
    <property type="molecule type" value="Genomic_DNA"/>
</dbReference>
<keyword evidence="3" id="KW-0238">DNA-binding</keyword>
<dbReference type="CDD" id="cd00018">
    <property type="entry name" value="AP2"/>
    <property type="match status" value="1"/>
</dbReference>
<dbReference type="Pfam" id="PF00847">
    <property type="entry name" value="AP2"/>
    <property type="match status" value="1"/>
</dbReference>
<keyword evidence="5" id="KW-0539">Nucleus</keyword>
<dbReference type="AlphaFoldDB" id="A0AAV0YHG8"/>
<dbReference type="InterPro" id="IPR036955">
    <property type="entry name" value="AP2/ERF_dom_sf"/>
</dbReference>
<evidence type="ECO:0000256" key="4">
    <source>
        <dbReference type="ARBA" id="ARBA00023163"/>
    </source>
</evidence>
<name>A0AAV0YHG8_VICFA</name>
<dbReference type="SMR" id="A0AAV0YHG8"/>
<evidence type="ECO:0000256" key="2">
    <source>
        <dbReference type="ARBA" id="ARBA00023015"/>
    </source>
</evidence>
<dbReference type="PROSITE" id="PS51032">
    <property type="entry name" value="AP2_ERF"/>
    <property type="match status" value="1"/>
</dbReference>
<protein>
    <recommendedName>
        <fullName evidence="7">AP2/ERF domain-containing protein</fullName>
    </recommendedName>
</protein>
<dbReference type="InterPro" id="IPR001471">
    <property type="entry name" value="AP2/ERF_dom"/>
</dbReference>
<keyword evidence="2" id="KW-0805">Transcription regulation</keyword>
<dbReference type="InterPro" id="IPR016177">
    <property type="entry name" value="DNA-bd_dom_sf"/>
</dbReference>
<keyword evidence="4" id="KW-0804">Transcription</keyword>
<dbReference type="GO" id="GO:0003677">
    <property type="term" value="F:DNA binding"/>
    <property type="evidence" value="ECO:0007669"/>
    <property type="project" value="UniProtKB-KW"/>
</dbReference>
<dbReference type="PANTHER" id="PTHR31194">
    <property type="entry name" value="SHN SHINE , DNA BINDING / TRANSCRIPTION FACTOR"/>
    <property type="match status" value="1"/>
</dbReference>
<dbReference type="InterPro" id="IPR050913">
    <property type="entry name" value="AP2/ERF_ERF"/>
</dbReference>
<evidence type="ECO:0000313" key="8">
    <source>
        <dbReference type="EMBL" id="CAI8585431.1"/>
    </source>
</evidence>
<dbReference type="PRINTS" id="PR00367">
    <property type="entry name" value="ETHRSPELEMNT"/>
</dbReference>